<dbReference type="PANTHER" id="PTHR10641">
    <property type="entry name" value="MYB FAMILY TRANSCRIPTION FACTOR"/>
    <property type="match status" value="1"/>
</dbReference>
<dbReference type="Pfam" id="PF00249">
    <property type="entry name" value="Myb_DNA-binding"/>
    <property type="match status" value="2"/>
</dbReference>
<accession>A0A1U8BKW4</accession>
<dbReference type="GO" id="GO:0003677">
    <property type="term" value="F:DNA binding"/>
    <property type="evidence" value="ECO:0007669"/>
    <property type="project" value="UniProtKB-KW"/>
</dbReference>
<dbReference type="InterPro" id="IPR015495">
    <property type="entry name" value="Myb_TF_plants"/>
</dbReference>
<dbReference type="Gene3D" id="1.10.10.60">
    <property type="entry name" value="Homeodomain-like"/>
    <property type="match status" value="2"/>
</dbReference>
<dbReference type="GO" id="GO:0005634">
    <property type="term" value="C:nucleus"/>
    <property type="evidence" value="ECO:0007669"/>
    <property type="project" value="UniProtKB-SubCell"/>
</dbReference>
<sequence>MVKSPCCERIGLKKGTWTLEEDQKLIAYIKRYGHWNWLQLPKYAGLSRCGKSCRLRWMNYLRPDIKRGNYSREEEEAIINLHEKLGNKWTAIAARLPGRTDNEIKNHWHTHLKKRVGQNQMEAKIHPVELSYCEANQKAAELEANYASIHKSPKRPKLETCSSNDRVSPKESCEYDSGRNSNFSLGIGKNTSKEESVGSPKAVAELELDGSFWAKQFSMAESFYQESFGTFFAGDGFMLPVSPVSLEEIVYSYGSNRDDRVEFEFNLDEECLVGLS</sequence>
<name>A0A1U8BKW4_NELNU</name>
<dbReference type="SMART" id="SM00717">
    <property type="entry name" value="SANT"/>
    <property type="match status" value="2"/>
</dbReference>
<dbReference type="RefSeq" id="XP_010277889.1">
    <property type="nucleotide sequence ID" value="XM_010279587.2"/>
</dbReference>
<evidence type="ECO:0000256" key="3">
    <source>
        <dbReference type="ARBA" id="ARBA00023125"/>
    </source>
</evidence>
<proteinExistence type="predicted"/>
<dbReference type="FunFam" id="1.10.10.60:FF:000001">
    <property type="entry name" value="MYB-related transcription factor"/>
    <property type="match status" value="1"/>
</dbReference>
<dbReference type="KEGG" id="nnu:104612238"/>
<gene>
    <name evidence="6" type="primary">LOC104612238</name>
</gene>
<dbReference type="InterPro" id="IPR017930">
    <property type="entry name" value="Myb_dom"/>
</dbReference>
<evidence type="ECO:0000256" key="4">
    <source>
        <dbReference type="ARBA" id="ARBA00023242"/>
    </source>
</evidence>
<dbReference type="PROSITE" id="PS51294">
    <property type="entry name" value="HTH_MYB"/>
    <property type="match status" value="2"/>
</dbReference>
<dbReference type="Proteomes" id="UP000189703">
    <property type="component" value="Unplaced"/>
</dbReference>
<dbReference type="OrthoDB" id="2143914at2759"/>
<dbReference type="AlphaFoldDB" id="A0A1U8BKW4"/>
<keyword evidence="3" id="KW-0238">DNA-binding</keyword>
<dbReference type="CDD" id="cd00167">
    <property type="entry name" value="SANT"/>
    <property type="match status" value="2"/>
</dbReference>
<organism evidence="5 6">
    <name type="scientific">Nelumbo nucifera</name>
    <name type="common">Sacred lotus</name>
    <dbReference type="NCBI Taxonomy" id="4432"/>
    <lineage>
        <taxon>Eukaryota</taxon>
        <taxon>Viridiplantae</taxon>
        <taxon>Streptophyta</taxon>
        <taxon>Embryophyta</taxon>
        <taxon>Tracheophyta</taxon>
        <taxon>Spermatophyta</taxon>
        <taxon>Magnoliopsida</taxon>
        <taxon>Proteales</taxon>
        <taxon>Nelumbonaceae</taxon>
        <taxon>Nelumbo</taxon>
    </lineage>
</organism>
<reference evidence="6" key="1">
    <citation type="submission" date="2025-08" db="UniProtKB">
        <authorList>
            <consortium name="RefSeq"/>
        </authorList>
    </citation>
    <scope>IDENTIFICATION</scope>
</reference>
<dbReference type="InterPro" id="IPR009057">
    <property type="entry name" value="Homeodomain-like_sf"/>
</dbReference>
<keyword evidence="2" id="KW-0677">Repeat</keyword>
<evidence type="ECO:0000256" key="2">
    <source>
        <dbReference type="ARBA" id="ARBA00022737"/>
    </source>
</evidence>
<keyword evidence="5" id="KW-1185">Reference proteome</keyword>
<evidence type="ECO:0000256" key="1">
    <source>
        <dbReference type="ARBA" id="ARBA00004123"/>
    </source>
</evidence>
<dbReference type="PROSITE" id="PS50090">
    <property type="entry name" value="MYB_LIKE"/>
    <property type="match status" value="2"/>
</dbReference>
<dbReference type="PANTHER" id="PTHR10641:SF1355">
    <property type="entry name" value="MYB-RELATED PROTEIN MYB4-LIKE"/>
    <property type="match status" value="1"/>
</dbReference>
<evidence type="ECO:0000313" key="5">
    <source>
        <dbReference type="Proteomes" id="UP000189703"/>
    </source>
</evidence>
<dbReference type="GeneID" id="104612238"/>
<dbReference type="eggNOG" id="KOG0048">
    <property type="taxonomic scope" value="Eukaryota"/>
</dbReference>
<dbReference type="InterPro" id="IPR001005">
    <property type="entry name" value="SANT/Myb"/>
</dbReference>
<dbReference type="SUPFAM" id="SSF46689">
    <property type="entry name" value="Homeodomain-like"/>
    <property type="match status" value="1"/>
</dbReference>
<keyword evidence="4" id="KW-0539">Nucleus</keyword>
<protein>
    <submittedName>
        <fullName evidence="6">Myb-related protein Myb4-like</fullName>
    </submittedName>
</protein>
<comment type="subcellular location">
    <subcellularLocation>
        <location evidence="1">Nucleus</location>
    </subcellularLocation>
</comment>
<evidence type="ECO:0000313" key="6">
    <source>
        <dbReference type="RefSeq" id="XP_010277889.1"/>
    </source>
</evidence>